<proteinExistence type="inferred from homology"/>
<dbReference type="InterPro" id="IPR029044">
    <property type="entry name" value="Nucleotide-diphossugar_trans"/>
</dbReference>
<dbReference type="RefSeq" id="WP_101652406.1">
    <property type="nucleotide sequence ID" value="NZ_PGVE01000107.1"/>
</dbReference>
<dbReference type="Gene3D" id="3.90.550.10">
    <property type="entry name" value="Spore Coat Polysaccharide Biosynthesis Protein SpsA, Chain A"/>
    <property type="match status" value="1"/>
</dbReference>
<dbReference type="SUPFAM" id="SSF53448">
    <property type="entry name" value="Nucleotide-diphospho-sugar transferases"/>
    <property type="match status" value="1"/>
</dbReference>
<organism evidence="5 6">
    <name type="scientific">Neobacillus cucumis</name>
    <dbReference type="NCBI Taxonomy" id="1740721"/>
    <lineage>
        <taxon>Bacteria</taxon>
        <taxon>Bacillati</taxon>
        <taxon>Bacillota</taxon>
        <taxon>Bacilli</taxon>
        <taxon>Bacillales</taxon>
        <taxon>Bacillaceae</taxon>
        <taxon>Neobacillus</taxon>
    </lineage>
</organism>
<dbReference type="OrthoDB" id="396512at2"/>
<evidence type="ECO:0000256" key="2">
    <source>
        <dbReference type="ARBA" id="ARBA00022676"/>
    </source>
</evidence>
<keyword evidence="6" id="KW-1185">Reference proteome</keyword>
<evidence type="ECO:0000313" key="5">
    <source>
        <dbReference type="EMBL" id="PLS01116.1"/>
    </source>
</evidence>
<dbReference type="PANTHER" id="PTHR22916">
    <property type="entry name" value="GLYCOSYLTRANSFERASE"/>
    <property type="match status" value="1"/>
</dbReference>
<dbReference type="AlphaFoldDB" id="A0A2N5H6I4"/>
<name>A0A2N5H6I4_9BACI</name>
<dbReference type="EMBL" id="PGVE01000107">
    <property type="protein sequence ID" value="PLS01116.1"/>
    <property type="molecule type" value="Genomic_DNA"/>
</dbReference>
<feature type="domain" description="Glycosyltransferase 2-like" evidence="4">
    <location>
        <begin position="7"/>
        <end position="128"/>
    </location>
</feature>
<evidence type="ECO:0000256" key="1">
    <source>
        <dbReference type="ARBA" id="ARBA00006739"/>
    </source>
</evidence>
<dbReference type="GO" id="GO:0016757">
    <property type="term" value="F:glycosyltransferase activity"/>
    <property type="evidence" value="ECO:0007669"/>
    <property type="project" value="UniProtKB-KW"/>
</dbReference>
<sequence>MKIPKISIIVPIYQVEQYLDRCIQSVLNQSFKDFELILVDNGSTDGSSEICNKYGEKDERIKYLQKKHGSIASGRNYGLKHAIGEFIQFLDADDWLTSDMLQKMYDTLLHSHSDLVTCGYQKMYVNELAKEYFVHCEVEDQTYNKKEFLTICAKYCENFILYFVWNKLYRAEIIRNNRIRFDESITRSEDVLFNLDYIKNANRFSFIKEPLYIYNRSNVNSTSKGFQIQDVEMQSITYDRIRAYLYQQGVYPSNERHLEHQYAVTMFSLIAQAYITSLEVSKEVRRNYIKRILGNGSTQKALQYHSKSGFLANIIKFKLYKSIYTTDIIFKFYFFLKGGKLID</sequence>
<evidence type="ECO:0000313" key="6">
    <source>
        <dbReference type="Proteomes" id="UP000234950"/>
    </source>
</evidence>
<keyword evidence="2" id="KW-0328">Glycosyltransferase</keyword>
<evidence type="ECO:0000256" key="3">
    <source>
        <dbReference type="ARBA" id="ARBA00022679"/>
    </source>
</evidence>
<evidence type="ECO:0000259" key="4">
    <source>
        <dbReference type="Pfam" id="PF00535"/>
    </source>
</evidence>
<comment type="caution">
    <text evidence="5">The sequence shown here is derived from an EMBL/GenBank/DDBJ whole genome shotgun (WGS) entry which is preliminary data.</text>
</comment>
<comment type="similarity">
    <text evidence="1">Belongs to the glycosyltransferase 2 family.</text>
</comment>
<dbReference type="Pfam" id="PF00535">
    <property type="entry name" value="Glycos_transf_2"/>
    <property type="match status" value="1"/>
</dbReference>
<dbReference type="InterPro" id="IPR001173">
    <property type="entry name" value="Glyco_trans_2-like"/>
</dbReference>
<keyword evidence="3" id="KW-0808">Transferase</keyword>
<reference evidence="5 6" key="1">
    <citation type="submission" date="2017-11" db="EMBL/GenBank/DDBJ databases">
        <title>Comparitive Functional Genomics of Dry Heat Resistant strains isolated from the Viking Spacecraft.</title>
        <authorList>
            <person name="Seuylemezian A."/>
            <person name="Cooper K."/>
            <person name="Vaishampayan P."/>
        </authorList>
    </citation>
    <scope>NUCLEOTIDE SEQUENCE [LARGE SCALE GENOMIC DNA]</scope>
    <source>
        <strain evidence="5 6">V32-6</strain>
    </source>
</reference>
<dbReference type="PANTHER" id="PTHR22916:SF51">
    <property type="entry name" value="GLYCOSYLTRANSFERASE EPSH-RELATED"/>
    <property type="match status" value="1"/>
</dbReference>
<protein>
    <recommendedName>
        <fullName evidence="4">Glycosyltransferase 2-like domain-containing protein</fullName>
    </recommendedName>
</protein>
<accession>A0A2N5H6I4</accession>
<dbReference type="Proteomes" id="UP000234950">
    <property type="component" value="Unassembled WGS sequence"/>
</dbReference>
<gene>
    <name evidence="5" type="ORF">CVD27_27430</name>
</gene>
<dbReference type="CDD" id="cd00761">
    <property type="entry name" value="Glyco_tranf_GTA_type"/>
    <property type="match status" value="1"/>
</dbReference>